<comment type="caution">
    <text evidence="2">The sequence shown here is derived from an EMBL/GenBank/DDBJ whole genome shotgun (WGS) entry which is preliminary data.</text>
</comment>
<feature type="domain" description="Lantibiotic dehydratase N-terminal" evidence="1">
    <location>
        <begin position="602"/>
        <end position="685"/>
    </location>
</feature>
<gene>
    <name evidence="2" type="ORF">BLA60_38880</name>
</gene>
<accession>A0A7Z0WDF4</accession>
<organism evidence="2 3">
    <name type="scientific">Actinophytocola xinjiangensis</name>
    <dbReference type="NCBI Taxonomy" id="485602"/>
    <lineage>
        <taxon>Bacteria</taxon>
        <taxon>Bacillati</taxon>
        <taxon>Actinomycetota</taxon>
        <taxon>Actinomycetes</taxon>
        <taxon>Pseudonocardiales</taxon>
        <taxon>Pseudonocardiaceae</taxon>
    </lineage>
</organism>
<evidence type="ECO:0000313" key="2">
    <source>
        <dbReference type="EMBL" id="OLF04816.1"/>
    </source>
</evidence>
<evidence type="ECO:0000313" key="3">
    <source>
        <dbReference type="Proteomes" id="UP000185696"/>
    </source>
</evidence>
<keyword evidence="3" id="KW-1185">Reference proteome</keyword>
<protein>
    <recommendedName>
        <fullName evidence="1">Lantibiotic dehydratase N-terminal domain-containing protein</fullName>
    </recommendedName>
</protein>
<feature type="domain" description="Lantibiotic dehydratase N-terminal" evidence="1">
    <location>
        <begin position="107"/>
        <end position="576"/>
    </location>
</feature>
<dbReference type="RefSeq" id="WP_075138106.1">
    <property type="nucleotide sequence ID" value="NZ_MSIF01000037.1"/>
</dbReference>
<evidence type="ECO:0000259" key="1">
    <source>
        <dbReference type="Pfam" id="PF04738"/>
    </source>
</evidence>
<dbReference type="InterPro" id="IPR006827">
    <property type="entry name" value="Lant_deHydtase_N"/>
</dbReference>
<sequence length="739" mass="78949">MESENPLTVGRWRLWPRFAVCGPGFPASGVLSLAPDGLAGAADALPAEAPLAGGPRWDAFVASFDTASVTTALTVREIADRPAFRTAVAWSDPALTPPVEDCEDLAAHHWQRLATRSAGGPIGWGGWDPSIKGVEVDHGVGLVASSEVSVAGWVVDVLARAVDSDPALRAWIPPRRVPFVRVSGSTVSVAGRPTRLVPPATRELLALCDGTRTVADLAEALSARRDRPVGSPAVVTTLAEMVARRWIVWRLEVPAGPDAYRSLRAALDAVGDPATRATALSTVDVVERGLDRVVAAGRDAGALPVAVAALRTDLEGLTSGTRGLPDRPLVHLDRRRSATARVGTAVLGELAPLALCLDAARWLAGRFASAIAGHVRHAYRRLLARDGSVDLGSLWFECLPAPHREAVTEVERLQGELRERWAGIVAAPPGASHVQLSSMDIAVKLGAAFAEPGPGWPGARYASPRLRVAATSVEAVERGEFSLVLDALPVATNTAGTALFLRQHTDPAELLDQTTVDFPGPRLLPMPARPYDRDQPALVRPCDYQVALADHTVDPRRPRTVLGADVTVSEQDGRLSAVLPDGTVFDLLDVFGEAMSARVADRFGVTGDDDHTPRVTIDRLTVARETWRIAPTRLTFAEEPSQARRFVLARRWRARTGLPRFVVVDSPAEPVFTVDFDSPVSVNILAGCARRLAAEVPHGRLTITEMLPTPDQAWLTDDAGNAYLSELRLIAVDQQGAGT</sequence>
<name>A0A7Z0WDF4_9PSEU</name>
<dbReference type="AlphaFoldDB" id="A0A7Z0WDF4"/>
<dbReference type="OrthoDB" id="8428173at2"/>
<reference evidence="2 3" key="1">
    <citation type="submission" date="2016-12" db="EMBL/GenBank/DDBJ databases">
        <title>The draft genome sequence of Actinophytocola xinjiangensis.</title>
        <authorList>
            <person name="Wang W."/>
            <person name="Yuan L."/>
        </authorList>
    </citation>
    <scope>NUCLEOTIDE SEQUENCE [LARGE SCALE GENOMIC DNA]</scope>
    <source>
        <strain evidence="2 3">CGMCC 4.4663</strain>
    </source>
</reference>
<dbReference type="Proteomes" id="UP000185696">
    <property type="component" value="Unassembled WGS sequence"/>
</dbReference>
<proteinExistence type="predicted"/>
<dbReference type="EMBL" id="MSIF01000037">
    <property type="protein sequence ID" value="OLF04816.1"/>
    <property type="molecule type" value="Genomic_DNA"/>
</dbReference>
<dbReference type="Pfam" id="PF04738">
    <property type="entry name" value="Lant_dehydr_N"/>
    <property type="match status" value="2"/>
</dbReference>